<keyword evidence="2 4" id="KW-0378">Hydrolase</keyword>
<proteinExistence type="inferred from homology"/>
<evidence type="ECO:0000256" key="2">
    <source>
        <dbReference type="ARBA" id="ARBA00022801"/>
    </source>
</evidence>
<comment type="caution">
    <text evidence="4">The sequence shown here is derived from an EMBL/GenBank/DDBJ whole genome shotgun (WGS) entry which is preliminary data.</text>
</comment>
<dbReference type="RefSeq" id="WP_135760056.1">
    <property type="nucleotide sequence ID" value="NZ_RQHW01000028.1"/>
</dbReference>
<dbReference type="GO" id="GO:0016787">
    <property type="term" value="F:hydrolase activity"/>
    <property type="evidence" value="ECO:0007669"/>
    <property type="project" value="UniProtKB-KW"/>
</dbReference>
<reference evidence="4" key="1">
    <citation type="journal article" date="2019" name="PLoS Negl. Trop. Dis.">
        <title>Revisiting the worldwide diversity of Leptospira species in the environment.</title>
        <authorList>
            <person name="Vincent A.T."/>
            <person name="Schiettekatte O."/>
            <person name="Bourhy P."/>
            <person name="Veyrier F.J."/>
            <person name="Picardeau M."/>
        </authorList>
    </citation>
    <scope>NUCLEOTIDE SEQUENCE [LARGE SCALE GENOMIC DNA]</scope>
    <source>
        <strain evidence="4">201300427</strain>
    </source>
</reference>
<name>A0A4R9LZF2_9LEPT</name>
<evidence type="ECO:0000313" key="5">
    <source>
        <dbReference type="Proteomes" id="UP000298058"/>
    </source>
</evidence>
<dbReference type="Gene3D" id="3.40.50.1820">
    <property type="entry name" value="alpha/beta hydrolase"/>
    <property type="match status" value="1"/>
</dbReference>
<dbReference type="AlphaFoldDB" id="A0A4R9LZF2"/>
<dbReference type="EMBL" id="RQHW01000028">
    <property type="protein sequence ID" value="TGN19740.1"/>
    <property type="molecule type" value="Genomic_DNA"/>
</dbReference>
<evidence type="ECO:0000313" key="4">
    <source>
        <dbReference type="EMBL" id="TGN19740.1"/>
    </source>
</evidence>
<keyword evidence="5" id="KW-1185">Reference proteome</keyword>
<dbReference type="InterPro" id="IPR029058">
    <property type="entry name" value="AB_hydrolase_fold"/>
</dbReference>
<dbReference type="FunFam" id="3.40.50.1820:FF:000042">
    <property type="entry name" value="probable strigolactone esterase DAD2"/>
    <property type="match status" value="1"/>
</dbReference>
<dbReference type="Proteomes" id="UP000298058">
    <property type="component" value="Unassembled WGS sequence"/>
</dbReference>
<evidence type="ECO:0000256" key="1">
    <source>
        <dbReference type="ARBA" id="ARBA00008645"/>
    </source>
</evidence>
<gene>
    <name evidence="4" type="ORF">EHS15_08170</name>
</gene>
<sequence length="263" mass="29473">MSRAKNQNLRIIGDAKKTILFAHGFGTDQSAWDLIYPHFAPNYRLVLFDNIGSGKTDPNLYSHTRYSNLYAYAEDLIQIMDEIELKDVLFIGHSVSSIVGLLASSRRPDLFQKLAVIGASPRYLNDENYIGGFTQEDLNQLYGAMETNFFTWTAGFAPAVMKNEDNPELAKAFEATLRQVRPDIALSVAKTIFQSDHRKDLPNCKHNILVLQPSADIAVPMEVGKYLEKNLPNGKTIHIKSSGHFPHISAPEQVLEAFKGFID</sequence>
<protein>
    <submittedName>
        <fullName evidence="4">Alpha/beta hydrolase</fullName>
    </submittedName>
</protein>
<evidence type="ECO:0000259" key="3">
    <source>
        <dbReference type="Pfam" id="PF12697"/>
    </source>
</evidence>
<comment type="similarity">
    <text evidence="1">Belongs to the AB hydrolase superfamily.</text>
</comment>
<dbReference type="Pfam" id="PF12697">
    <property type="entry name" value="Abhydrolase_6"/>
    <property type="match status" value="1"/>
</dbReference>
<dbReference type="InterPro" id="IPR000073">
    <property type="entry name" value="AB_hydrolase_1"/>
</dbReference>
<dbReference type="SUPFAM" id="SSF53474">
    <property type="entry name" value="alpha/beta-Hydrolases"/>
    <property type="match status" value="1"/>
</dbReference>
<accession>A0A4R9LZF2</accession>
<organism evidence="4 5">
    <name type="scientific">Leptospira idonii</name>
    <dbReference type="NCBI Taxonomy" id="1193500"/>
    <lineage>
        <taxon>Bacteria</taxon>
        <taxon>Pseudomonadati</taxon>
        <taxon>Spirochaetota</taxon>
        <taxon>Spirochaetia</taxon>
        <taxon>Leptospirales</taxon>
        <taxon>Leptospiraceae</taxon>
        <taxon>Leptospira</taxon>
    </lineage>
</organism>
<feature type="domain" description="AB hydrolase-1" evidence="3">
    <location>
        <begin position="19"/>
        <end position="257"/>
    </location>
</feature>
<dbReference type="PANTHER" id="PTHR43039">
    <property type="entry name" value="ESTERASE-RELATED"/>
    <property type="match status" value="1"/>
</dbReference>
<dbReference type="OrthoDB" id="9780932at2"/>